<keyword evidence="9" id="KW-1185">Reference proteome</keyword>
<evidence type="ECO:0000313" key="8">
    <source>
        <dbReference type="EMBL" id="CAI0390013.1"/>
    </source>
</evidence>
<dbReference type="Proteomes" id="UP001154282">
    <property type="component" value="Unassembled WGS sequence"/>
</dbReference>
<dbReference type="AlphaFoldDB" id="A0AAV0HYU5"/>
<evidence type="ECO:0000256" key="2">
    <source>
        <dbReference type="ARBA" id="ARBA00022598"/>
    </source>
</evidence>
<evidence type="ECO:0000313" key="9">
    <source>
        <dbReference type="Proteomes" id="UP001154282"/>
    </source>
</evidence>
<dbReference type="GO" id="GO:0005524">
    <property type="term" value="F:ATP binding"/>
    <property type="evidence" value="ECO:0007669"/>
    <property type="project" value="UniProtKB-KW"/>
</dbReference>
<gene>
    <name evidence="8" type="ORF">LITE_LOCUS6555</name>
</gene>
<keyword evidence="3" id="KW-0819">tRNA processing</keyword>
<dbReference type="PANTHER" id="PTHR43033:SF5">
    <property type="entry name" value="TRNA(ILE)-LYSIDINE SYNTHETASE"/>
    <property type="match status" value="1"/>
</dbReference>
<dbReference type="InterPro" id="IPR014729">
    <property type="entry name" value="Rossmann-like_a/b/a_fold"/>
</dbReference>
<evidence type="ECO:0000256" key="6">
    <source>
        <dbReference type="ARBA" id="ARBA00048539"/>
    </source>
</evidence>
<dbReference type="InterPro" id="IPR012094">
    <property type="entry name" value="tRNA_Ile_lys_synt"/>
</dbReference>
<dbReference type="SUPFAM" id="SSF52402">
    <property type="entry name" value="Adenine nucleotide alpha hydrolases-like"/>
    <property type="match status" value="1"/>
</dbReference>
<dbReference type="CDD" id="cd01992">
    <property type="entry name" value="TilS_N"/>
    <property type="match status" value="1"/>
</dbReference>
<evidence type="ECO:0000256" key="5">
    <source>
        <dbReference type="ARBA" id="ARBA00022840"/>
    </source>
</evidence>
<evidence type="ECO:0000259" key="7">
    <source>
        <dbReference type="Pfam" id="PF01171"/>
    </source>
</evidence>
<accession>A0AAV0HYU5</accession>
<name>A0AAV0HYU5_9ROSI</name>
<evidence type="ECO:0000256" key="4">
    <source>
        <dbReference type="ARBA" id="ARBA00022741"/>
    </source>
</evidence>
<keyword evidence="2" id="KW-0436">Ligase</keyword>
<dbReference type="EC" id="6.3.4.19" evidence="1"/>
<dbReference type="PANTHER" id="PTHR43033">
    <property type="entry name" value="TRNA(ILE)-LYSIDINE SYNTHASE-RELATED"/>
    <property type="match status" value="1"/>
</dbReference>
<keyword evidence="5" id="KW-0067">ATP-binding</keyword>
<dbReference type="Gene3D" id="3.40.50.620">
    <property type="entry name" value="HUPs"/>
    <property type="match status" value="2"/>
</dbReference>
<evidence type="ECO:0000256" key="3">
    <source>
        <dbReference type="ARBA" id="ARBA00022694"/>
    </source>
</evidence>
<organism evidence="8 9">
    <name type="scientific">Linum tenue</name>
    <dbReference type="NCBI Taxonomy" id="586396"/>
    <lineage>
        <taxon>Eukaryota</taxon>
        <taxon>Viridiplantae</taxon>
        <taxon>Streptophyta</taxon>
        <taxon>Embryophyta</taxon>
        <taxon>Tracheophyta</taxon>
        <taxon>Spermatophyta</taxon>
        <taxon>Magnoliopsida</taxon>
        <taxon>eudicotyledons</taxon>
        <taxon>Gunneridae</taxon>
        <taxon>Pentapetalae</taxon>
        <taxon>rosids</taxon>
        <taxon>fabids</taxon>
        <taxon>Malpighiales</taxon>
        <taxon>Linaceae</taxon>
        <taxon>Linum</taxon>
    </lineage>
</organism>
<comment type="catalytic activity">
    <reaction evidence="6">
        <text>cytidine(34) in tRNA(Ile2) + L-lysine + ATP = lysidine(34) in tRNA(Ile2) + AMP + diphosphate + H(+)</text>
        <dbReference type="Rhea" id="RHEA:43744"/>
        <dbReference type="Rhea" id="RHEA-COMP:10625"/>
        <dbReference type="Rhea" id="RHEA-COMP:10670"/>
        <dbReference type="ChEBI" id="CHEBI:15378"/>
        <dbReference type="ChEBI" id="CHEBI:30616"/>
        <dbReference type="ChEBI" id="CHEBI:32551"/>
        <dbReference type="ChEBI" id="CHEBI:33019"/>
        <dbReference type="ChEBI" id="CHEBI:82748"/>
        <dbReference type="ChEBI" id="CHEBI:83665"/>
        <dbReference type="ChEBI" id="CHEBI:456215"/>
        <dbReference type="EC" id="6.3.4.19"/>
    </reaction>
</comment>
<dbReference type="Pfam" id="PF01171">
    <property type="entry name" value="ATP_bind_3"/>
    <property type="match status" value="1"/>
</dbReference>
<dbReference type="InterPro" id="IPR011063">
    <property type="entry name" value="TilS/TtcA_N"/>
</dbReference>
<dbReference type="EMBL" id="CAMGYJ010000003">
    <property type="protein sequence ID" value="CAI0390013.1"/>
    <property type="molecule type" value="Genomic_DNA"/>
</dbReference>
<proteinExistence type="predicted"/>
<feature type="domain" description="tRNA(Ile)-lysidine/2-thiocytidine synthase N-terminal" evidence="7">
    <location>
        <begin position="168"/>
        <end position="253"/>
    </location>
</feature>
<protein>
    <recommendedName>
        <fullName evidence="1">tRNA(Ile)-lysidine synthetase</fullName>
        <ecNumber evidence="1">6.3.4.19</ecNumber>
    </recommendedName>
</protein>
<dbReference type="InterPro" id="IPR012795">
    <property type="entry name" value="tRNA_Ile_lys_synt_N"/>
</dbReference>
<evidence type="ECO:0000256" key="1">
    <source>
        <dbReference type="ARBA" id="ARBA00013267"/>
    </source>
</evidence>
<reference evidence="8" key="1">
    <citation type="submission" date="2022-08" db="EMBL/GenBank/DDBJ databases">
        <authorList>
            <person name="Gutierrez-Valencia J."/>
        </authorList>
    </citation>
    <scope>NUCLEOTIDE SEQUENCE</scope>
</reference>
<keyword evidence="4" id="KW-0547">Nucleotide-binding</keyword>
<dbReference type="GO" id="GO:0032267">
    <property type="term" value="F:tRNA(Ile)-lysidine synthase activity"/>
    <property type="evidence" value="ECO:0007669"/>
    <property type="project" value="UniProtKB-EC"/>
</dbReference>
<comment type="caution">
    <text evidence="8">The sequence shown here is derived from an EMBL/GenBank/DDBJ whole genome shotgun (WGS) entry which is preliminary data.</text>
</comment>
<sequence>MAGAQSRATAGVMVRLPVPLLKQQKLYFAGLNYVFRIPVAGSSASSSGLYRCGSCAAEERVSVDMGKYKEGFARRMAMAGLQPYHSIAVGVSGGPDSMALCFLTAAWKTDDPNAAGKSDGYVDGLLAIIVDHGLRIKIFRKFEFTIKLVCYLLLIMQTIRFAWKTILQAELLILRLSRGSGVLGLAGMAFTSQLFSTCTVLHKGSDNKGLLLVRPLLHFSKEDMYKICQASNLDWVEDPTNRSAAYARNRIRMSLGNFSSYAVGVKFMDITCQSVVTEAERLGIISESTQRNITLLERNETKHFKPENKVHLKHESAENPHTSASEKHWIPVLPLFDCVLCIQAKNATRGRSLFIFVVYAA</sequence>
<dbReference type="GO" id="GO:0008033">
    <property type="term" value="P:tRNA processing"/>
    <property type="evidence" value="ECO:0007669"/>
    <property type="project" value="UniProtKB-KW"/>
</dbReference>